<dbReference type="Proteomes" id="UP000198418">
    <property type="component" value="Unassembled WGS sequence"/>
</dbReference>
<name>A0A212R2V2_RHOAC</name>
<dbReference type="RefSeq" id="WP_088519927.1">
    <property type="nucleotide sequence ID" value="NZ_FYDG01000002.1"/>
</dbReference>
<dbReference type="AlphaFoldDB" id="A0A212R2V2"/>
<evidence type="ECO:0000259" key="1">
    <source>
        <dbReference type="Pfam" id="PF00857"/>
    </source>
</evidence>
<dbReference type="SUPFAM" id="SSF52499">
    <property type="entry name" value="Isochorismatase-like hydrolases"/>
    <property type="match status" value="1"/>
</dbReference>
<gene>
    <name evidence="2" type="ORF">SAMN06265338_102427</name>
</gene>
<sequence>MRAIDPTRSLLLVIDFQARLMPAIAEGEAAIRSAAKLLAIAAMLDIPRLFTEQNPTRLGATVEALPVEGEPVAKFAFDVCREAGFIKRIPADAQVVVTGCEAHVCVLQTVLGLLDAGRKVFVAQDAIGSRKPEDKSAAIRRMERHGAEIVTSEMAAFEWLQTAEHPRFRQAIALIK</sequence>
<dbReference type="Pfam" id="PF00857">
    <property type="entry name" value="Isochorismatase"/>
    <property type="match status" value="1"/>
</dbReference>
<dbReference type="EMBL" id="FYDG01000002">
    <property type="protein sequence ID" value="SNB66317.1"/>
    <property type="molecule type" value="Genomic_DNA"/>
</dbReference>
<dbReference type="PANTHER" id="PTHR14119:SF3">
    <property type="entry name" value="ISOCHORISMATASE DOMAIN-CONTAINING PROTEIN 2"/>
    <property type="match status" value="1"/>
</dbReference>
<keyword evidence="3" id="KW-1185">Reference proteome</keyword>
<dbReference type="InterPro" id="IPR000868">
    <property type="entry name" value="Isochorismatase-like_dom"/>
</dbReference>
<accession>A0A212R2V2</accession>
<dbReference type="PANTHER" id="PTHR14119">
    <property type="entry name" value="HYDROLASE"/>
    <property type="match status" value="1"/>
</dbReference>
<dbReference type="OrthoDB" id="9796958at2"/>
<protein>
    <submittedName>
        <fullName evidence="2">Nicotinamidase-related amidase</fullName>
    </submittedName>
</protein>
<evidence type="ECO:0000313" key="3">
    <source>
        <dbReference type="Proteomes" id="UP000198418"/>
    </source>
</evidence>
<dbReference type="Gene3D" id="3.40.50.850">
    <property type="entry name" value="Isochorismatase-like"/>
    <property type="match status" value="1"/>
</dbReference>
<evidence type="ECO:0000313" key="2">
    <source>
        <dbReference type="EMBL" id="SNB66317.1"/>
    </source>
</evidence>
<proteinExistence type="predicted"/>
<dbReference type="InterPro" id="IPR050993">
    <property type="entry name" value="Isochorismatase_domain"/>
</dbReference>
<feature type="domain" description="Isochorismatase-like" evidence="1">
    <location>
        <begin position="9"/>
        <end position="153"/>
    </location>
</feature>
<organism evidence="2 3">
    <name type="scientific">Rhodoblastus acidophilus</name>
    <name type="common">Rhodopseudomonas acidophila</name>
    <dbReference type="NCBI Taxonomy" id="1074"/>
    <lineage>
        <taxon>Bacteria</taxon>
        <taxon>Pseudomonadati</taxon>
        <taxon>Pseudomonadota</taxon>
        <taxon>Alphaproteobacteria</taxon>
        <taxon>Hyphomicrobiales</taxon>
        <taxon>Rhodoblastaceae</taxon>
        <taxon>Rhodoblastus</taxon>
    </lineage>
</organism>
<reference evidence="3" key="1">
    <citation type="submission" date="2017-06" db="EMBL/GenBank/DDBJ databases">
        <authorList>
            <person name="Varghese N."/>
            <person name="Submissions S."/>
        </authorList>
    </citation>
    <scope>NUCLEOTIDE SEQUENCE [LARGE SCALE GENOMIC DNA]</scope>
    <source>
        <strain evidence="3">DSM 137</strain>
    </source>
</reference>
<dbReference type="InterPro" id="IPR036380">
    <property type="entry name" value="Isochorismatase-like_sf"/>
</dbReference>